<organism evidence="1 2">
    <name type="scientific">Bifidobacterium xylocopae</name>
    <dbReference type="NCBI Taxonomy" id="2493119"/>
    <lineage>
        <taxon>Bacteria</taxon>
        <taxon>Bacillati</taxon>
        <taxon>Actinomycetota</taxon>
        <taxon>Actinomycetes</taxon>
        <taxon>Bifidobacteriales</taxon>
        <taxon>Bifidobacteriaceae</taxon>
        <taxon>Bifidobacterium</taxon>
    </lineage>
</organism>
<dbReference type="EMBL" id="PDCH01000001">
    <property type="protein sequence ID" value="RBP99932.1"/>
    <property type="molecule type" value="Genomic_DNA"/>
</dbReference>
<name>A0A366KFB0_9BIFI</name>
<proteinExistence type="predicted"/>
<reference evidence="1 2" key="1">
    <citation type="submission" date="2017-10" db="EMBL/GenBank/DDBJ databases">
        <title>Bifidobacterium xylocopum sp. nov. and Bifidobacterium aemilianum sp. nov., from the carpenter bee (Xylocopa violacea) digestive tract.</title>
        <authorList>
            <person name="Alberoni D."/>
            <person name="Baffoni L."/>
            <person name="Di Gioia D."/>
            <person name="Gaggia F."/>
            <person name="Biavati B."/>
        </authorList>
    </citation>
    <scope>NUCLEOTIDE SEQUENCE [LARGE SCALE GENOMIC DNA]</scope>
    <source>
        <strain evidence="1 2">XV2</strain>
    </source>
</reference>
<accession>A0A366KFB0</accession>
<evidence type="ECO:0000313" key="1">
    <source>
        <dbReference type="EMBL" id="RBP99932.1"/>
    </source>
</evidence>
<keyword evidence="2" id="KW-1185">Reference proteome</keyword>
<protein>
    <submittedName>
        <fullName evidence="1">Uncharacterized protein</fullName>
    </submittedName>
</protein>
<comment type="caution">
    <text evidence="1">The sequence shown here is derived from an EMBL/GenBank/DDBJ whole genome shotgun (WGS) entry which is preliminary data.</text>
</comment>
<sequence length="72" mass="7637">MIAKAVAHHLAQGPGGPGLFLSIKGPELLNKFVGESERLLRSQGGCGAGSACGRIHRRGGRTPTYSRQRRLV</sequence>
<dbReference type="AlphaFoldDB" id="A0A366KFB0"/>
<evidence type="ECO:0000313" key="2">
    <source>
        <dbReference type="Proteomes" id="UP000252345"/>
    </source>
</evidence>
<dbReference type="Proteomes" id="UP000252345">
    <property type="component" value="Unassembled WGS sequence"/>
</dbReference>
<dbReference type="Gene3D" id="3.40.50.300">
    <property type="entry name" value="P-loop containing nucleotide triphosphate hydrolases"/>
    <property type="match status" value="1"/>
</dbReference>
<dbReference type="InterPro" id="IPR027417">
    <property type="entry name" value="P-loop_NTPase"/>
</dbReference>
<gene>
    <name evidence="1" type="ORF">CRD59_00205</name>
</gene>